<dbReference type="InterPro" id="IPR020616">
    <property type="entry name" value="Thiolase_N"/>
</dbReference>
<dbReference type="GO" id="GO:0003985">
    <property type="term" value="F:acetyl-CoA C-acetyltransferase activity"/>
    <property type="evidence" value="ECO:0007669"/>
    <property type="project" value="UniProtKB-EC"/>
</dbReference>
<evidence type="ECO:0000256" key="3">
    <source>
        <dbReference type="ARBA" id="ARBA00023315"/>
    </source>
</evidence>
<feature type="domain" description="Thiolase N-terminal" evidence="5">
    <location>
        <begin position="2"/>
        <end position="248"/>
    </location>
</feature>
<organism evidence="7 8">
    <name type="scientific">Marinobacterium lacunae</name>
    <dbReference type="NCBI Taxonomy" id="1232683"/>
    <lineage>
        <taxon>Bacteria</taxon>
        <taxon>Pseudomonadati</taxon>
        <taxon>Pseudomonadota</taxon>
        <taxon>Gammaproteobacteria</taxon>
        <taxon>Oceanospirillales</taxon>
        <taxon>Oceanospirillaceae</taxon>
        <taxon>Marinobacterium</taxon>
    </lineage>
</organism>
<dbReference type="EC" id="2.3.1.16" evidence="7"/>
<dbReference type="InterPro" id="IPR002155">
    <property type="entry name" value="Thiolase"/>
</dbReference>
<sequence length="384" mass="39909">MVIDAVRSAMTLCGDGGFRNLDAQQLSASVIDGLLARNPGVDLDGVDELIWGCEDTTCVQEGNLARWALLLSRLPHSVPAQTVNRLGASSMTAVHLAAQAVLAGSGECYIAGGVEHSGGVMPPMASGAPRLARITATAALSRDKVGELLAHTHAIDRRMQDEYALRSHRLAQRAVVDGTFEQQLVTVPGLDPHGYLRPLKVDELIVPDLSLDRLAGYEPSVRRSGGSVTEANTAAAADGASALLIMSAGRASALGLKPRARIRAVAVTACDPAVGALAAVTALEKLLDQSSLTLTDIDLFDIHEEGAAQTLAILKELELLDRLDDSVNLNGGAIALGDPSGCSGARICTTLLHLMAAREAALGAAVITAGLGQGVATLFERLDR</sequence>
<protein>
    <submittedName>
        <fullName evidence="7">3-ketoacyl-CoA thiolase</fullName>
        <ecNumber evidence="7">2.3.1.16</ecNumber>
        <ecNumber evidence="7">2.3.1.9</ecNumber>
    </submittedName>
</protein>
<evidence type="ECO:0000259" key="6">
    <source>
        <dbReference type="Pfam" id="PF02803"/>
    </source>
</evidence>
<dbReference type="InterPro" id="IPR020617">
    <property type="entry name" value="Thiolase_C"/>
</dbReference>
<dbReference type="InterPro" id="IPR050215">
    <property type="entry name" value="Thiolase-like_sf_Thiolase"/>
</dbReference>
<dbReference type="Gene3D" id="3.40.47.10">
    <property type="match status" value="2"/>
</dbReference>
<dbReference type="AlphaFoldDB" id="A0A081FVR9"/>
<evidence type="ECO:0000313" key="7">
    <source>
        <dbReference type="EMBL" id="KEA62624.1"/>
    </source>
</evidence>
<evidence type="ECO:0000256" key="2">
    <source>
        <dbReference type="ARBA" id="ARBA00022679"/>
    </source>
</evidence>
<dbReference type="InterPro" id="IPR016039">
    <property type="entry name" value="Thiolase-like"/>
</dbReference>
<dbReference type="GO" id="GO:0010124">
    <property type="term" value="P:phenylacetate catabolic process"/>
    <property type="evidence" value="ECO:0007669"/>
    <property type="project" value="TreeGrafter"/>
</dbReference>
<accession>A0A081FVR9</accession>
<comment type="similarity">
    <text evidence="1 4">Belongs to the thiolase-like superfamily. Thiolase family.</text>
</comment>
<dbReference type="CDD" id="cd00751">
    <property type="entry name" value="thiolase"/>
    <property type="match status" value="1"/>
</dbReference>
<dbReference type="STRING" id="1232683.ADIMK_3096"/>
<dbReference type="EC" id="2.3.1.9" evidence="7"/>
<evidence type="ECO:0000313" key="8">
    <source>
        <dbReference type="Proteomes" id="UP000028252"/>
    </source>
</evidence>
<evidence type="ECO:0000259" key="5">
    <source>
        <dbReference type="Pfam" id="PF00108"/>
    </source>
</evidence>
<dbReference type="GO" id="GO:0005737">
    <property type="term" value="C:cytoplasm"/>
    <property type="evidence" value="ECO:0007669"/>
    <property type="project" value="UniProtKB-ARBA"/>
</dbReference>
<dbReference type="PANTHER" id="PTHR43853:SF11">
    <property type="entry name" value="3-KETOACYL-COA THIOLASE FADA"/>
    <property type="match status" value="1"/>
</dbReference>
<name>A0A081FVR9_9GAMM</name>
<dbReference type="Proteomes" id="UP000028252">
    <property type="component" value="Unassembled WGS sequence"/>
</dbReference>
<dbReference type="PATRIC" id="fig|1232683.4.peg.3046"/>
<comment type="caution">
    <text evidence="7">The sequence shown here is derived from an EMBL/GenBank/DDBJ whole genome shotgun (WGS) entry which is preliminary data.</text>
</comment>
<dbReference type="Pfam" id="PF02803">
    <property type="entry name" value="Thiolase_C"/>
    <property type="match status" value="1"/>
</dbReference>
<evidence type="ECO:0000256" key="4">
    <source>
        <dbReference type="RuleBase" id="RU003557"/>
    </source>
</evidence>
<dbReference type="SUPFAM" id="SSF53901">
    <property type="entry name" value="Thiolase-like"/>
    <property type="match status" value="2"/>
</dbReference>
<keyword evidence="2 4" id="KW-0808">Transferase</keyword>
<feature type="domain" description="Thiolase C-terminal" evidence="6">
    <location>
        <begin position="256"/>
        <end position="381"/>
    </location>
</feature>
<evidence type="ECO:0000256" key="1">
    <source>
        <dbReference type="ARBA" id="ARBA00010982"/>
    </source>
</evidence>
<dbReference type="Pfam" id="PF00108">
    <property type="entry name" value="Thiolase_N"/>
    <property type="match status" value="1"/>
</dbReference>
<dbReference type="PIRSF" id="PIRSF000429">
    <property type="entry name" value="Ac-CoA_Ac_transf"/>
    <property type="match status" value="1"/>
</dbReference>
<dbReference type="PANTHER" id="PTHR43853">
    <property type="entry name" value="3-KETOACYL-COA THIOLASE, PEROXISOMAL"/>
    <property type="match status" value="1"/>
</dbReference>
<dbReference type="NCBIfam" id="TIGR01930">
    <property type="entry name" value="AcCoA-C-Actrans"/>
    <property type="match status" value="1"/>
</dbReference>
<reference evidence="7 8" key="1">
    <citation type="submission" date="2014-04" db="EMBL/GenBank/DDBJ databases">
        <title>Marinobacterium kochiensis sp. nov., isolated from sediment sample collected from Kochi backwaters in Kerala, India.</title>
        <authorList>
            <person name="Singh A."/>
            <person name="Pinnaka A.K."/>
        </authorList>
    </citation>
    <scope>NUCLEOTIDE SEQUENCE [LARGE SCALE GENOMIC DNA]</scope>
    <source>
        <strain evidence="7 8">AK27</strain>
    </source>
</reference>
<gene>
    <name evidence="7" type="ORF">ADIMK_3096</name>
</gene>
<proteinExistence type="inferred from homology"/>
<dbReference type="EMBL" id="JMQN01000047">
    <property type="protein sequence ID" value="KEA62624.1"/>
    <property type="molecule type" value="Genomic_DNA"/>
</dbReference>
<keyword evidence="8" id="KW-1185">Reference proteome</keyword>
<dbReference type="eggNOG" id="COG0183">
    <property type="taxonomic scope" value="Bacteria"/>
</dbReference>
<dbReference type="GO" id="GO:0006635">
    <property type="term" value="P:fatty acid beta-oxidation"/>
    <property type="evidence" value="ECO:0007669"/>
    <property type="project" value="TreeGrafter"/>
</dbReference>
<keyword evidence="3 4" id="KW-0012">Acyltransferase</keyword>